<protein>
    <submittedName>
        <fullName evidence="1">Uncharacterized protein</fullName>
    </submittedName>
</protein>
<proteinExistence type="predicted"/>
<dbReference type="AlphaFoldDB" id="A0AAV5MPI9"/>
<gene>
    <name evidence="1" type="ORF">SLEP1_g58380</name>
</gene>
<dbReference type="Proteomes" id="UP001054252">
    <property type="component" value="Unassembled WGS sequence"/>
</dbReference>
<reference evidence="1 2" key="1">
    <citation type="journal article" date="2021" name="Commun. Biol.">
        <title>The genome of Shorea leprosula (Dipterocarpaceae) highlights the ecological relevance of drought in aseasonal tropical rainforests.</title>
        <authorList>
            <person name="Ng K.K.S."/>
            <person name="Kobayashi M.J."/>
            <person name="Fawcett J.A."/>
            <person name="Hatakeyama M."/>
            <person name="Paape T."/>
            <person name="Ng C.H."/>
            <person name="Ang C.C."/>
            <person name="Tnah L.H."/>
            <person name="Lee C.T."/>
            <person name="Nishiyama T."/>
            <person name="Sese J."/>
            <person name="O'Brien M.J."/>
            <person name="Copetti D."/>
            <person name="Mohd Noor M.I."/>
            <person name="Ong R.C."/>
            <person name="Putra M."/>
            <person name="Sireger I.Z."/>
            <person name="Indrioko S."/>
            <person name="Kosugi Y."/>
            <person name="Izuno A."/>
            <person name="Isagi Y."/>
            <person name="Lee S.L."/>
            <person name="Shimizu K.K."/>
        </authorList>
    </citation>
    <scope>NUCLEOTIDE SEQUENCE [LARGE SCALE GENOMIC DNA]</scope>
    <source>
        <strain evidence="1">214</strain>
    </source>
</reference>
<sequence>PSFTSAICDCFRIIIMSARDSMGYSNFDISLAILLVVARLDAEKVRETPRKYGS</sequence>
<evidence type="ECO:0000313" key="1">
    <source>
        <dbReference type="EMBL" id="GKV51755.1"/>
    </source>
</evidence>
<dbReference type="EMBL" id="BPVZ01000535">
    <property type="protein sequence ID" value="GKV51755.1"/>
    <property type="molecule type" value="Genomic_DNA"/>
</dbReference>
<name>A0AAV5MPI9_9ROSI</name>
<keyword evidence="2" id="KW-1185">Reference proteome</keyword>
<feature type="non-terminal residue" evidence="1">
    <location>
        <position position="1"/>
    </location>
</feature>
<accession>A0AAV5MPI9</accession>
<evidence type="ECO:0000313" key="2">
    <source>
        <dbReference type="Proteomes" id="UP001054252"/>
    </source>
</evidence>
<organism evidence="1 2">
    <name type="scientific">Rubroshorea leprosula</name>
    <dbReference type="NCBI Taxonomy" id="152421"/>
    <lineage>
        <taxon>Eukaryota</taxon>
        <taxon>Viridiplantae</taxon>
        <taxon>Streptophyta</taxon>
        <taxon>Embryophyta</taxon>
        <taxon>Tracheophyta</taxon>
        <taxon>Spermatophyta</taxon>
        <taxon>Magnoliopsida</taxon>
        <taxon>eudicotyledons</taxon>
        <taxon>Gunneridae</taxon>
        <taxon>Pentapetalae</taxon>
        <taxon>rosids</taxon>
        <taxon>malvids</taxon>
        <taxon>Malvales</taxon>
        <taxon>Dipterocarpaceae</taxon>
        <taxon>Rubroshorea</taxon>
    </lineage>
</organism>
<comment type="caution">
    <text evidence="1">The sequence shown here is derived from an EMBL/GenBank/DDBJ whole genome shotgun (WGS) entry which is preliminary data.</text>
</comment>